<gene>
    <name evidence="1" type="ORF">FISHEDRAFT_50693</name>
</gene>
<feature type="non-terminal residue" evidence="1">
    <location>
        <position position="1"/>
    </location>
</feature>
<accession>A0A0D7A175</accession>
<reference evidence="1 2" key="1">
    <citation type="journal article" date="2015" name="Fungal Genet. Biol.">
        <title>Evolution of novel wood decay mechanisms in Agaricales revealed by the genome sequences of Fistulina hepatica and Cylindrobasidium torrendii.</title>
        <authorList>
            <person name="Floudas D."/>
            <person name="Held B.W."/>
            <person name="Riley R."/>
            <person name="Nagy L.G."/>
            <person name="Koehler G."/>
            <person name="Ransdell A.S."/>
            <person name="Younus H."/>
            <person name="Chow J."/>
            <person name="Chiniquy J."/>
            <person name="Lipzen A."/>
            <person name="Tritt A."/>
            <person name="Sun H."/>
            <person name="Haridas S."/>
            <person name="LaButti K."/>
            <person name="Ohm R.A."/>
            <person name="Kues U."/>
            <person name="Blanchette R.A."/>
            <person name="Grigoriev I.V."/>
            <person name="Minto R.E."/>
            <person name="Hibbett D.S."/>
        </authorList>
    </citation>
    <scope>NUCLEOTIDE SEQUENCE [LARGE SCALE GENOMIC DNA]</scope>
    <source>
        <strain evidence="1 2">ATCC 64428</strain>
    </source>
</reference>
<evidence type="ECO:0000313" key="2">
    <source>
        <dbReference type="Proteomes" id="UP000054144"/>
    </source>
</evidence>
<dbReference type="AlphaFoldDB" id="A0A0D7A175"/>
<name>A0A0D7A175_9AGAR</name>
<keyword evidence="2" id="KW-1185">Reference proteome</keyword>
<evidence type="ECO:0000313" key="1">
    <source>
        <dbReference type="EMBL" id="KIY44792.1"/>
    </source>
</evidence>
<organism evidence="1 2">
    <name type="scientific">Fistulina hepatica ATCC 64428</name>
    <dbReference type="NCBI Taxonomy" id="1128425"/>
    <lineage>
        <taxon>Eukaryota</taxon>
        <taxon>Fungi</taxon>
        <taxon>Dikarya</taxon>
        <taxon>Basidiomycota</taxon>
        <taxon>Agaricomycotina</taxon>
        <taxon>Agaricomycetes</taxon>
        <taxon>Agaricomycetidae</taxon>
        <taxon>Agaricales</taxon>
        <taxon>Fistulinaceae</taxon>
        <taxon>Fistulina</taxon>
    </lineage>
</organism>
<proteinExistence type="predicted"/>
<dbReference type="OrthoDB" id="2368680at2759"/>
<sequence>SVSGEWKTSSVMDQEFRGMGSAHAGPATRQYASHVHLYVPTHHFVESLHFSMTDGRPLHPALAIVQTPSREYYILRDNGMQLGCEEEGVAQIWMKLIGCDNRGGEVLCSNTRF</sequence>
<dbReference type="EMBL" id="KN882065">
    <property type="protein sequence ID" value="KIY44792.1"/>
    <property type="molecule type" value="Genomic_DNA"/>
</dbReference>
<dbReference type="Proteomes" id="UP000054144">
    <property type="component" value="Unassembled WGS sequence"/>
</dbReference>
<protein>
    <submittedName>
        <fullName evidence="1">Uncharacterized protein</fullName>
    </submittedName>
</protein>